<dbReference type="Proteomes" id="UP000236290">
    <property type="component" value="Unassembled WGS sequence"/>
</dbReference>
<protein>
    <submittedName>
        <fullName evidence="1">Uncharacterized protein</fullName>
    </submittedName>
</protein>
<dbReference type="AlphaFoldDB" id="A0A2K0TCI0"/>
<evidence type="ECO:0000313" key="1">
    <source>
        <dbReference type="EMBL" id="PNP43235.1"/>
    </source>
</evidence>
<sequence length="48" mass="5567">METRGVDQAVRKRPMKFWQGYHLENIALTTLVDSTQEESDTDKSPDIE</sequence>
<reference evidence="1 2" key="1">
    <citation type="submission" date="2017-02" db="EMBL/GenBank/DDBJ databases">
        <title>Genomes of Trichoderma spp. with biocontrol activity.</title>
        <authorList>
            <person name="Gardiner D."/>
            <person name="Kazan K."/>
            <person name="Vos C."/>
            <person name="Harvey P."/>
        </authorList>
    </citation>
    <scope>NUCLEOTIDE SEQUENCE [LARGE SCALE GENOMIC DNA]</scope>
    <source>
        <strain evidence="1 2">Tr1</strain>
    </source>
</reference>
<dbReference type="OrthoDB" id="341259at2759"/>
<accession>A0A2K0TCI0</accession>
<comment type="caution">
    <text evidence="1">The sequence shown here is derived from an EMBL/GenBank/DDBJ whole genome shotgun (WGS) entry which is preliminary data.</text>
</comment>
<organism evidence="1 2">
    <name type="scientific">Trichoderma harzianum</name>
    <name type="common">Hypocrea lixii</name>
    <dbReference type="NCBI Taxonomy" id="5544"/>
    <lineage>
        <taxon>Eukaryota</taxon>
        <taxon>Fungi</taxon>
        <taxon>Dikarya</taxon>
        <taxon>Ascomycota</taxon>
        <taxon>Pezizomycotina</taxon>
        <taxon>Sordariomycetes</taxon>
        <taxon>Hypocreomycetidae</taxon>
        <taxon>Hypocreales</taxon>
        <taxon>Hypocreaceae</taxon>
        <taxon>Trichoderma</taxon>
    </lineage>
</organism>
<name>A0A2K0TCI0_TRIHA</name>
<proteinExistence type="predicted"/>
<gene>
    <name evidence="1" type="ORF">THARTR1_11133</name>
</gene>
<dbReference type="EMBL" id="MTYI01000362">
    <property type="protein sequence ID" value="PNP43235.1"/>
    <property type="molecule type" value="Genomic_DNA"/>
</dbReference>
<evidence type="ECO:0000313" key="2">
    <source>
        <dbReference type="Proteomes" id="UP000236290"/>
    </source>
</evidence>